<gene>
    <name evidence="2" type="ORF">CEP52_013887</name>
</gene>
<feature type="region of interest" description="Disordered" evidence="1">
    <location>
        <begin position="25"/>
        <end position="45"/>
    </location>
</feature>
<comment type="caution">
    <text evidence="2">The sequence shown here is derived from an EMBL/GenBank/DDBJ whole genome shotgun (WGS) entry which is preliminary data.</text>
</comment>
<dbReference type="EMBL" id="NKCK01000205">
    <property type="protein sequence ID" value="RSL92311.1"/>
    <property type="molecule type" value="Genomic_DNA"/>
</dbReference>
<evidence type="ECO:0000256" key="1">
    <source>
        <dbReference type="SAM" id="MobiDB-lite"/>
    </source>
</evidence>
<name>A0A428SR81_9HYPO</name>
<sequence length="73" mass="7477">MNPQHTSTVCSTVVTEAVCVLLSTQPHAAPGRPDANNRPEAASEAHGAEVIAFPNCYIAPESKSGSSSAGNLE</sequence>
<accession>A0A428SR81</accession>
<protein>
    <submittedName>
        <fullName evidence="2">Uncharacterized protein</fullName>
    </submittedName>
</protein>
<dbReference type="Proteomes" id="UP000287144">
    <property type="component" value="Unassembled WGS sequence"/>
</dbReference>
<evidence type="ECO:0000313" key="2">
    <source>
        <dbReference type="EMBL" id="RSL92311.1"/>
    </source>
</evidence>
<reference evidence="2 3" key="1">
    <citation type="submission" date="2017-06" db="EMBL/GenBank/DDBJ databases">
        <title>Comparative genomic analysis of Ambrosia Fusariam Clade fungi.</title>
        <authorList>
            <person name="Stajich J.E."/>
            <person name="Carrillo J."/>
            <person name="Kijimoto T."/>
            <person name="Eskalen A."/>
            <person name="O'Donnell K."/>
            <person name="Kasson M."/>
        </authorList>
    </citation>
    <scope>NUCLEOTIDE SEQUENCE [LARGE SCALE GENOMIC DNA]</scope>
    <source>
        <strain evidence="2 3">NRRL62579</strain>
    </source>
</reference>
<keyword evidence="3" id="KW-1185">Reference proteome</keyword>
<organism evidence="2 3">
    <name type="scientific">Fusarium oligoseptatum</name>
    <dbReference type="NCBI Taxonomy" id="2604345"/>
    <lineage>
        <taxon>Eukaryota</taxon>
        <taxon>Fungi</taxon>
        <taxon>Dikarya</taxon>
        <taxon>Ascomycota</taxon>
        <taxon>Pezizomycotina</taxon>
        <taxon>Sordariomycetes</taxon>
        <taxon>Hypocreomycetidae</taxon>
        <taxon>Hypocreales</taxon>
        <taxon>Nectriaceae</taxon>
        <taxon>Fusarium</taxon>
        <taxon>Fusarium solani species complex</taxon>
    </lineage>
</organism>
<proteinExistence type="predicted"/>
<dbReference type="AlphaFoldDB" id="A0A428SR81"/>
<evidence type="ECO:0000313" key="3">
    <source>
        <dbReference type="Proteomes" id="UP000287144"/>
    </source>
</evidence>
<feature type="compositionally biased region" description="Basic and acidic residues" evidence="1">
    <location>
        <begin position="35"/>
        <end position="45"/>
    </location>
</feature>